<sequence length="476" mass="47261">MTQHGNVRPGAPGHLDDAQPAGARPAPSTRTRRRVATGTGATLALAVASVAVGGAAHADETYVVRTGDTVSHIAARTGASVSAISRANNLANAAKIRIGQQLTIPTAGGAPAAPVAAAAPASTQAAGHTVASGETVSHLAARYGTSVAAIVTANGLDARAFIRVGQQLSIPGAAGSTATAAVAAAPAATAATYRVVSGDTVSGIAARHGTTVAALISANGLDARAFIRVGQQLSVTGGSATGAAPTAVAVSNPVAATATYRVVSGDTVSSIATRHGTTVAAITSANSLGARSLIRIGQQLTIPGASASTAAPTVKLVGSTFAGRTYPEAVVASANLNKATLLSLGVPSKAQMQAKVAATASAMGVDPALAQAIAFQESGFNHTAVSPANAIGTMQVIPTSGEWASQLVGRHLNLLDPDDNVTAGVAILRQLVRTGADLPTAIAGYYQGSSSVRRNGMFSDTRVYVANIQTHMSRFR</sequence>
<dbReference type="Gene3D" id="3.10.350.10">
    <property type="entry name" value="LysM domain"/>
    <property type="match status" value="4"/>
</dbReference>
<keyword evidence="4" id="KW-1185">Reference proteome</keyword>
<dbReference type="SUPFAM" id="SSF54106">
    <property type="entry name" value="LysM domain"/>
    <property type="match status" value="4"/>
</dbReference>
<dbReference type="SUPFAM" id="SSF53955">
    <property type="entry name" value="Lysozyme-like"/>
    <property type="match status" value="1"/>
</dbReference>
<dbReference type="RefSeq" id="WP_130103318.1">
    <property type="nucleotide sequence ID" value="NZ_SDWW01000036.1"/>
</dbReference>
<dbReference type="OrthoDB" id="5244690at2"/>
<feature type="region of interest" description="Disordered" evidence="1">
    <location>
        <begin position="1"/>
        <end position="36"/>
    </location>
</feature>
<dbReference type="PANTHER" id="PTHR33734:SF22">
    <property type="entry name" value="MEMBRANE-BOUND LYTIC MUREIN TRANSGLYCOSYLASE D"/>
    <property type="match status" value="1"/>
</dbReference>
<dbReference type="InterPro" id="IPR018392">
    <property type="entry name" value="LysM"/>
</dbReference>
<evidence type="ECO:0000313" key="3">
    <source>
        <dbReference type="EMBL" id="RYV50327.1"/>
    </source>
</evidence>
<dbReference type="CDD" id="cd00118">
    <property type="entry name" value="LysM"/>
    <property type="match status" value="4"/>
</dbReference>
<organism evidence="3 4">
    <name type="scientific">Pengzhenrongella frigida</name>
    <dbReference type="NCBI Taxonomy" id="1259133"/>
    <lineage>
        <taxon>Bacteria</taxon>
        <taxon>Bacillati</taxon>
        <taxon>Actinomycetota</taxon>
        <taxon>Actinomycetes</taxon>
        <taxon>Micrococcales</taxon>
        <taxon>Pengzhenrongella</taxon>
    </lineage>
</organism>
<dbReference type="SMART" id="SM00257">
    <property type="entry name" value="LysM"/>
    <property type="match status" value="4"/>
</dbReference>
<dbReference type="InterPro" id="IPR036779">
    <property type="entry name" value="LysM_dom_sf"/>
</dbReference>
<reference evidence="3 4" key="1">
    <citation type="submission" date="2019-01" db="EMBL/GenBank/DDBJ databases">
        <title>Novel species of Cellulomonas.</title>
        <authorList>
            <person name="Liu Q."/>
            <person name="Xin Y.-H."/>
        </authorList>
    </citation>
    <scope>NUCLEOTIDE SEQUENCE [LARGE SCALE GENOMIC DNA]</scope>
    <source>
        <strain evidence="3 4">HLT2-17</strain>
    </source>
</reference>
<feature type="domain" description="LysM" evidence="2">
    <location>
        <begin position="191"/>
        <end position="235"/>
    </location>
</feature>
<dbReference type="Pfam" id="PF01476">
    <property type="entry name" value="LysM"/>
    <property type="match status" value="4"/>
</dbReference>
<feature type="domain" description="LysM" evidence="2">
    <location>
        <begin position="126"/>
        <end position="170"/>
    </location>
</feature>
<feature type="domain" description="LysM" evidence="2">
    <location>
        <begin position="60"/>
        <end position="104"/>
    </location>
</feature>
<dbReference type="Pfam" id="PF01464">
    <property type="entry name" value="SLT"/>
    <property type="match status" value="1"/>
</dbReference>
<dbReference type="Proteomes" id="UP000293764">
    <property type="component" value="Unassembled WGS sequence"/>
</dbReference>
<dbReference type="PANTHER" id="PTHR33734">
    <property type="entry name" value="LYSM DOMAIN-CONTAINING GPI-ANCHORED PROTEIN 2"/>
    <property type="match status" value="1"/>
</dbReference>
<evidence type="ECO:0000313" key="4">
    <source>
        <dbReference type="Proteomes" id="UP000293764"/>
    </source>
</evidence>
<dbReference type="InterPro" id="IPR008258">
    <property type="entry name" value="Transglycosylase_SLT_dom_1"/>
</dbReference>
<dbReference type="PROSITE" id="PS51782">
    <property type="entry name" value="LYSM"/>
    <property type="match status" value="4"/>
</dbReference>
<dbReference type="GO" id="GO:0008932">
    <property type="term" value="F:lytic endotransglycosylase activity"/>
    <property type="evidence" value="ECO:0007669"/>
    <property type="project" value="TreeGrafter"/>
</dbReference>
<accession>A0A4Q5N1A8</accession>
<dbReference type="PROSITE" id="PS51318">
    <property type="entry name" value="TAT"/>
    <property type="match status" value="1"/>
</dbReference>
<gene>
    <name evidence="3" type="ORF">EUA98_14040</name>
</gene>
<dbReference type="EMBL" id="SDWW01000036">
    <property type="protein sequence ID" value="RYV50327.1"/>
    <property type="molecule type" value="Genomic_DNA"/>
</dbReference>
<dbReference type="AlphaFoldDB" id="A0A4Q5N1A8"/>
<name>A0A4Q5N1A8_9MICO</name>
<feature type="domain" description="LysM" evidence="2">
    <location>
        <begin position="258"/>
        <end position="302"/>
    </location>
</feature>
<proteinExistence type="predicted"/>
<dbReference type="InterPro" id="IPR023346">
    <property type="entry name" value="Lysozyme-like_dom_sf"/>
</dbReference>
<dbReference type="InterPro" id="IPR006311">
    <property type="entry name" value="TAT_signal"/>
</dbReference>
<feature type="compositionally biased region" description="Low complexity" evidence="1">
    <location>
        <begin position="20"/>
        <end position="29"/>
    </location>
</feature>
<comment type="caution">
    <text evidence="3">The sequence shown here is derived from an EMBL/GenBank/DDBJ whole genome shotgun (WGS) entry which is preliminary data.</text>
</comment>
<protein>
    <submittedName>
        <fullName evidence="3">LysM peptidoglycan-binding domain-containing protein</fullName>
    </submittedName>
</protein>
<evidence type="ECO:0000259" key="2">
    <source>
        <dbReference type="PROSITE" id="PS51782"/>
    </source>
</evidence>
<evidence type="ECO:0000256" key="1">
    <source>
        <dbReference type="SAM" id="MobiDB-lite"/>
    </source>
</evidence>
<dbReference type="Gene3D" id="1.10.530.10">
    <property type="match status" value="1"/>
</dbReference>